<comment type="similarity">
    <text evidence="1">Belongs to the aldehyde dehydrogenase family.</text>
</comment>
<dbReference type="InterPro" id="IPR016161">
    <property type="entry name" value="Ald_DH/histidinol_DH"/>
</dbReference>
<evidence type="ECO:0000313" key="5">
    <source>
        <dbReference type="Proteomes" id="UP000533476"/>
    </source>
</evidence>
<dbReference type="Gene3D" id="3.40.605.10">
    <property type="entry name" value="Aldehyde Dehydrogenase, Chain A, domain 1"/>
    <property type="match status" value="1"/>
</dbReference>
<gene>
    <name evidence="4" type="ORF">HIJ39_12275</name>
</gene>
<dbReference type="SUPFAM" id="SSF53720">
    <property type="entry name" value="ALDH-like"/>
    <property type="match status" value="1"/>
</dbReference>
<evidence type="ECO:0000256" key="2">
    <source>
        <dbReference type="ARBA" id="ARBA00023002"/>
    </source>
</evidence>
<accession>A0A7Y0Q3L6</accession>
<proteinExistence type="inferred from homology"/>
<dbReference type="InterPro" id="IPR016163">
    <property type="entry name" value="Ald_DH_C"/>
</dbReference>
<dbReference type="InterPro" id="IPR015590">
    <property type="entry name" value="Aldehyde_DH_dom"/>
</dbReference>
<keyword evidence="5" id="KW-1185">Reference proteome</keyword>
<reference evidence="4 5" key="1">
    <citation type="submission" date="2020-04" db="EMBL/GenBank/DDBJ databases">
        <authorList>
            <person name="Zhang R."/>
            <person name="Schippers A."/>
        </authorList>
    </citation>
    <scope>NUCLEOTIDE SEQUENCE [LARGE SCALE GENOMIC DNA]</scope>
    <source>
        <strain evidence="4 5">DSM 109850</strain>
    </source>
</reference>
<dbReference type="InterPro" id="IPR051020">
    <property type="entry name" value="ALDH-related_metabolic_enz"/>
</dbReference>
<dbReference type="Gene3D" id="3.40.309.10">
    <property type="entry name" value="Aldehyde Dehydrogenase, Chain A, domain 2"/>
    <property type="match status" value="1"/>
</dbReference>
<evidence type="ECO:0000256" key="1">
    <source>
        <dbReference type="ARBA" id="ARBA00009986"/>
    </source>
</evidence>
<dbReference type="EMBL" id="JABBVZ010000040">
    <property type="protein sequence ID" value="NMP23116.1"/>
    <property type="molecule type" value="Genomic_DNA"/>
</dbReference>
<organism evidence="4 5">
    <name type="scientific">Sulfobacillus harzensis</name>
    <dbReference type="NCBI Taxonomy" id="2729629"/>
    <lineage>
        <taxon>Bacteria</taxon>
        <taxon>Bacillati</taxon>
        <taxon>Bacillota</taxon>
        <taxon>Clostridia</taxon>
        <taxon>Eubacteriales</taxon>
        <taxon>Clostridiales Family XVII. Incertae Sedis</taxon>
        <taxon>Sulfobacillus</taxon>
    </lineage>
</organism>
<name>A0A7Y0Q3L6_9FIRM</name>
<protein>
    <submittedName>
        <fullName evidence="4">Aldehyde dehydrogenase family protein</fullName>
    </submittedName>
</protein>
<dbReference type="Pfam" id="PF00171">
    <property type="entry name" value="Aldedh"/>
    <property type="match status" value="1"/>
</dbReference>
<sequence>MKTSWGSWVEGHEVAASSVYTVVHKYTGDPLAEVAEADADLIDRAVLSAERALKKPVSVHRRAEILEKAAVLLGEEAEDMALTMAREAGKPLKDARAEVARGQQTLRYSSVAARTLHGEEVPVRGNPGSEGRVALTLRKPYGVVLAITPFNFPLNLVLHKVGPALAGGNAVVLKPAPATPLTALKLARIFQRAGLPDGWLNVVTGARAEIGAQLVAHPGVKLISFTGSAAVGQTIRKNAGLRPVLLELGNNSANIVHRDADLEMAARVLAARAYGYAGQVCISVQRMYVERSVYQPFKTLLTEAVRNLKVGNPEDPETDVGPMISEAAAERAMAWTEEALGQGARAVLSGTRSGPLVAPVLLENVAPSMQVMAEEVFAPLAGLVPYDEFSEAIAWANQSRYGLQAGVFTQSLDVAFQAAQQLEVGGVMINDSSAYRADNMPYGGVKDSGIGREGPEHAILEMTYPTVMVVNLRG</sequence>
<dbReference type="PANTHER" id="PTHR42991">
    <property type="entry name" value="ALDEHYDE DEHYDROGENASE"/>
    <property type="match status" value="1"/>
</dbReference>
<keyword evidence="2" id="KW-0560">Oxidoreductase</keyword>
<evidence type="ECO:0000313" key="4">
    <source>
        <dbReference type="EMBL" id="NMP23116.1"/>
    </source>
</evidence>
<dbReference type="GO" id="GO:0008911">
    <property type="term" value="F:lactaldehyde dehydrogenase (NAD+) activity"/>
    <property type="evidence" value="ECO:0007669"/>
    <property type="project" value="TreeGrafter"/>
</dbReference>
<dbReference type="InterPro" id="IPR016162">
    <property type="entry name" value="Ald_DH_N"/>
</dbReference>
<dbReference type="FunFam" id="3.40.605.10:FF:000007">
    <property type="entry name" value="NAD/NADP-dependent betaine aldehyde dehydrogenase"/>
    <property type="match status" value="1"/>
</dbReference>
<dbReference type="RefSeq" id="WP_169100091.1">
    <property type="nucleotide sequence ID" value="NZ_JABBVZ010000040.1"/>
</dbReference>
<dbReference type="Proteomes" id="UP000533476">
    <property type="component" value="Unassembled WGS sequence"/>
</dbReference>
<feature type="domain" description="Aldehyde dehydrogenase" evidence="3">
    <location>
        <begin position="18"/>
        <end position="465"/>
    </location>
</feature>
<dbReference type="PANTHER" id="PTHR42991:SF1">
    <property type="entry name" value="ALDEHYDE DEHYDROGENASE"/>
    <property type="match status" value="1"/>
</dbReference>
<evidence type="ECO:0000259" key="3">
    <source>
        <dbReference type="Pfam" id="PF00171"/>
    </source>
</evidence>
<comment type="caution">
    <text evidence="4">The sequence shown here is derived from an EMBL/GenBank/DDBJ whole genome shotgun (WGS) entry which is preliminary data.</text>
</comment>
<dbReference type="AlphaFoldDB" id="A0A7Y0Q3L6"/>